<feature type="domain" description="SGNH hydrolase-type esterase" evidence="3">
    <location>
        <begin position="228"/>
        <end position="424"/>
    </location>
</feature>
<keyword evidence="5" id="KW-1185">Reference proteome</keyword>
<name>A0A261SK75_9BORD</name>
<evidence type="ECO:0000259" key="3">
    <source>
        <dbReference type="Pfam" id="PF13472"/>
    </source>
</evidence>
<feature type="signal peptide" evidence="2">
    <location>
        <begin position="1"/>
        <end position="33"/>
    </location>
</feature>
<reference evidence="5" key="1">
    <citation type="submission" date="2017-05" db="EMBL/GenBank/DDBJ databases">
        <title>Complete and WGS of Bordetella genogroups.</title>
        <authorList>
            <person name="Spilker T."/>
            <person name="Lipuma J."/>
        </authorList>
    </citation>
    <scope>NUCLEOTIDE SEQUENCE [LARGE SCALE GENOMIC DNA]</scope>
    <source>
        <strain evidence="5">AU16122</strain>
    </source>
</reference>
<dbReference type="InterPro" id="IPR036514">
    <property type="entry name" value="SGNH_hydro_sf"/>
</dbReference>
<dbReference type="AlphaFoldDB" id="A0A261SK75"/>
<accession>A0A261SK75</accession>
<dbReference type="OrthoDB" id="1828825at2"/>
<dbReference type="Gene3D" id="3.40.50.1110">
    <property type="entry name" value="SGNH hydrolase"/>
    <property type="match status" value="1"/>
</dbReference>
<evidence type="ECO:0000256" key="1">
    <source>
        <dbReference type="SAM" id="MobiDB-lite"/>
    </source>
</evidence>
<proteinExistence type="predicted"/>
<dbReference type="GO" id="GO:0016788">
    <property type="term" value="F:hydrolase activity, acting on ester bonds"/>
    <property type="evidence" value="ECO:0007669"/>
    <property type="project" value="UniProtKB-ARBA"/>
</dbReference>
<feature type="chain" id="PRO_5011972199" evidence="2">
    <location>
        <begin position="34"/>
        <end position="444"/>
    </location>
</feature>
<dbReference type="Pfam" id="PF13472">
    <property type="entry name" value="Lipase_GDSL_2"/>
    <property type="match status" value="1"/>
</dbReference>
<dbReference type="PROSITE" id="PS51257">
    <property type="entry name" value="PROKAR_LIPOPROTEIN"/>
    <property type="match status" value="1"/>
</dbReference>
<evidence type="ECO:0000313" key="5">
    <source>
        <dbReference type="Proteomes" id="UP000216020"/>
    </source>
</evidence>
<evidence type="ECO:0000256" key="2">
    <source>
        <dbReference type="SAM" id="SignalP"/>
    </source>
</evidence>
<dbReference type="InterPro" id="IPR053140">
    <property type="entry name" value="GDSL_Rv0518-like"/>
</dbReference>
<feature type="region of interest" description="Disordered" evidence="1">
    <location>
        <begin position="32"/>
        <end position="52"/>
    </location>
</feature>
<dbReference type="PANTHER" id="PTHR43784:SF2">
    <property type="entry name" value="GDSL-LIKE LIPASE_ACYLHYDROLASE, PUTATIVE (AFU_ORTHOLOGUE AFUA_2G00820)-RELATED"/>
    <property type="match status" value="1"/>
</dbReference>
<gene>
    <name evidence="4" type="ORF">CAL29_03050</name>
</gene>
<dbReference type="InterPro" id="IPR013830">
    <property type="entry name" value="SGNH_hydro"/>
</dbReference>
<dbReference type="Proteomes" id="UP000216020">
    <property type="component" value="Unassembled WGS sequence"/>
</dbReference>
<protein>
    <submittedName>
        <fullName evidence="4">GDSL family lipase</fullName>
    </submittedName>
</protein>
<dbReference type="EMBL" id="NEVM01000001">
    <property type="protein sequence ID" value="OZI37407.1"/>
    <property type="molecule type" value="Genomic_DNA"/>
</dbReference>
<sequence length="444" mass="46346">MQSLIRLCLAYRRLAAALLAGGCAAAFSSAACAQPPQPPQSPQSSQAPQAWHTSWSTALQEIPRMAALPPLYQAPPVAGRTVRQVIVPTLSGGVAQLRVSNRYGTRPLSITRVSIARSGAGAGIVPGSEKAVTFGGSGALVLRPGMEMDSDPIPIAVTRGARLAVSMVMGGDDAMQAWHRIAGRVNYVSSVGNHAGDISEAAFKVRFTQYAWITRLAVGGKGPGGVVAIGDSITDGLRSTLGADRSWPSVLAVRVATEGSVPMAVLNAGISGNRLLSGSPCYGDSLESRVEHDALALPGVHTVIVQVGINDINFSAMPPRRGLDCDTPHTVVSADDLVAGYRRVIAAAHHRGLRVLVGTLTPAALPPDREVVRQRVNRWIRGGQGFDGVVDFDKALRDPGQPGKLKPSYDSGDHVHPSDAGYAAMAHAVPLALLNGKPPPRGAM</sequence>
<comment type="caution">
    <text evidence="4">The sequence shown here is derived from an EMBL/GenBank/DDBJ whole genome shotgun (WGS) entry which is preliminary data.</text>
</comment>
<keyword evidence="2" id="KW-0732">Signal</keyword>
<dbReference type="PANTHER" id="PTHR43784">
    <property type="entry name" value="GDSL-LIKE LIPASE/ACYLHYDROLASE, PUTATIVE (AFU_ORTHOLOGUE AFUA_2G00820)-RELATED"/>
    <property type="match status" value="1"/>
</dbReference>
<evidence type="ECO:0000313" key="4">
    <source>
        <dbReference type="EMBL" id="OZI37407.1"/>
    </source>
</evidence>
<dbReference type="CDD" id="cd01830">
    <property type="entry name" value="XynE_like"/>
    <property type="match status" value="1"/>
</dbReference>
<organism evidence="4 5">
    <name type="scientific">Bordetella genomosp. 10</name>
    <dbReference type="NCBI Taxonomy" id="1416804"/>
    <lineage>
        <taxon>Bacteria</taxon>
        <taxon>Pseudomonadati</taxon>
        <taxon>Pseudomonadota</taxon>
        <taxon>Betaproteobacteria</taxon>
        <taxon>Burkholderiales</taxon>
        <taxon>Alcaligenaceae</taxon>
        <taxon>Bordetella</taxon>
    </lineage>
</organism>
<dbReference type="SUPFAM" id="SSF52266">
    <property type="entry name" value="SGNH hydrolase"/>
    <property type="match status" value="1"/>
</dbReference>